<protein>
    <submittedName>
        <fullName evidence="5">Uncharacterized protein</fullName>
    </submittedName>
</protein>
<dbReference type="STRING" id="31246.A0A183PGH9"/>
<dbReference type="GO" id="GO:0005654">
    <property type="term" value="C:nucleoplasm"/>
    <property type="evidence" value="ECO:0007669"/>
    <property type="project" value="UniProtKB-SubCell"/>
</dbReference>
<reference evidence="5 6" key="1">
    <citation type="submission" date="2018-11" db="EMBL/GenBank/DDBJ databases">
        <authorList>
            <consortium name="Pathogen Informatics"/>
        </authorList>
    </citation>
    <scope>NUCLEOTIDE SEQUENCE [LARGE SCALE GENOMIC DNA]</scope>
    <source>
        <strain>Denwood</strain>
        <strain evidence="6">Zambia</strain>
    </source>
</reference>
<dbReference type="GO" id="GO:0003727">
    <property type="term" value="F:single-stranded RNA binding"/>
    <property type="evidence" value="ECO:0007669"/>
    <property type="project" value="TreeGrafter"/>
</dbReference>
<dbReference type="EMBL" id="UZAL01033540">
    <property type="protein sequence ID" value="VDP63582.1"/>
    <property type="molecule type" value="Genomic_DNA"/>
</dbReference>
<feature type="region of interest" description="Disordered" evidence="4">
    <location>
        <begin position="175"/>
        <end position="219"/>
    </location>
</feature>
<dbReference type="Proteomes" id="UP000269396">
    <property type="component" value="Unassembled WGS sequence"/>
</dbReference>
<dbReference type="Gene3D" id="3.30.70.330">
    <property type="match status" value="1"/>
</dbReference>
<dbReference type="InterPro" id="IPR052285">
    <property type="entry name" value="NEXT_complex_subunit"/>
</dbReference>
<dbReference type="InterPro" id="IPR012677">
    <property type="entry name" value="Nucleotide-bd_a/b_plait_sf"/>
</dbReference>
<feature type="compositionally biased region" description="Low complexity" evidence="4">
    <location>
        <begin position="209"/>
        <end position="219"/>
    </location>
</feature>
<keyword evidence="6" id="KW-1185">Reference proteome</keyword>
<dbReference type="InterPro" id="IPR000504">
    <property type="entry name" value="RRM_dom"/>
</dbReference>
<dbReference type="SUPFAM" id="SSF54928">
    <property type="entry name" value="RNA-binding domain, RBD"/>
    <property type="match status" value="1"/>
</dbReference>
<organism evidence="5 6">
    <name type="scientific">Schistosoma mattheei</name>
    <dbReference type="NCBI Taxonomy" id="31246"/>
    <lineage>
        <taxon>Eukaryota</taxon>
        <taxon>Metazoa</taxon>
        <taxon>Spiralia</taxon>
        <taxon>Lophotrochozoa</taxon>
        <taxon>Platyhelminthes</taxon>
        <taxon>Trematoda</taxon>
        <taxon>Digenea</taxon>
        <taxon>Strigeidida</taxon>
        <taxon>Schistosomatoidea</taxon>
        <taxon>Schistosomatidae</taxon>
        <taxon>Schistosoma</taxon>
    </lineage>
</organism>
<sequence>MTADRCIYVGNINPKITTDILYELFLQAGPLEDVTVKDTFAFVTFEDEESVPYACSLFEGITLYGTELKIRPRQNSKFQDLKIRSVPPSAYQYSRPRIDPSYSAPPYQSYFNGSTDYVHHTSHRRDPFSSFTPPAGNRHLVHEMGYNHYSRYEHNLHPLPSYDLPPYGWQHGPPAFIENRPSERRRSDEYSRHMGSTPTASRRERSPYSRHSSSRPESSYNHRGFCAGILDIDFCGPSIPRILGLENNKVSNSKKFWVFVYRLFHLVTTVNGISSPNYIYHSIRLKSAHKNP</sequence>
<proteinExistence type="predicted"/>
<dbReference type="InterPro" id="IPR035979">
    <property type="entry name" value="RBD_domain_sf"/>
</dbReference>
<accession>A0A183PGH9</accession>
<dbReference type="AlphaFoldDB" id="A0A183PGH9"/>
<evidence type="ECO:0000256" key="1">
    <source>
        <dbReference type="ARBA" id="ARBA00004642"/>
    </source>
</evidence>
<keyword evidence="2" id="KW-0694">RNA-binding</keyword>
<dbReference type="GO" id="GO:0000381">
    <property type="term" value="P:regulation of alternative mRNA splicing, via spliceosome"/>
    <property type="evidence" value="ECO:0007669"/>
    <property type="project" value="TreeGrafter"/>
</dbReference>
<dbReference type="PANTHER" id="PTHR13798">
    <property type="entry name" value="RNA BINDING MOTIF RBM PROTEIN -RELATED"/>
    <property type="match status" value="1"/>
</dbReference>
<evidence type="ECO:0000313" key="5">
    <source>
        <dbReference type="EMBL" id="VDP63582.1"/>
    </source>
</evidence>
<gene>
    <name evidence="5" type="ORF">SMTD_LOCUS13465</name>
</gene>
<dbReference type="PANTHER" id="PTHR13798:SF11">
    <property type="entry name" value="RNA-BINDING PROTEIN 7-RELATED"/>
    <property type="match status" value="1"/>
</dbReference>
<comment type="subcellular location">
    <subcellularLocation>
        <location evidence="1">Nucleus</location>
        <location evidence="1">Nucleoplasm</location>
    </subcellularLocation>
</comment>
<feature type="compositionally biased region" description="Basic and acidic residues" evidence="4">
    <location>
        <begin position="180"/>
        <end position="192"/>
    </location>
</feature>
<name>A0A183PGH9_9TREM</name>
<evidence type="ECO:0000256" key="2">
    <source>
        <dbReference type="ARBA" id="ARBA00022884"/>
    </source>
</evidence>
<dbReference type="Pfam" id="PF00076">
    <property type="entry name" value="RRM_1"/>
    <property type="match status" value="1"/>
</dbReference>
<evidence type="ECO:0000313" key="6">
    <source>
        <dbReference type="Proteomes" id="UP000269396"/>
    </source>
</evidence>
<keyword evidence="3" id="KW-0539">Nucleus</keyword>
<dbReference type="SMART" id="SM00360">
    <property type="entry name" value="RRM"/>
    <property type="match status" value="1"/>
</dbReference>
<evidence type="ECO:0000256" key="4">
    <source>
        <dbReference type="SAM" id="MobiDB-lite"/>
    </source>
</evidence>
<evidence type="ECO:0000256" key="3">
    <source>
        <dbReference type="ARBA" id="ARBA00023242"/>
    </source>
</evidence>
<dbReference type="PROSITE" id="PS50102">
    <property type="entry name" value="RRM"/>
    <property type="match status" value="1"/>
</dbReference>